<dbReference type="STRING" id="408074.SAMN05660909_02309"/>
<keyword evidence="3" id="KW-1185">Reference proteome</keyword>
<dbReference type="RefSeq" id="WP_089761722.1">
    <property type="nucleotide sequence ID" value="NZ_BKAT01000034.1"/>
</dbReference>
<reference evidence="3" key="1">
    <citation type="submission" date="2016-10" db="EMBL/GenBank/DDBJ databases">
        <authorList>
            <person name="Varghese N."/>
            <person name="Submissions S."/>
        </authorList>
    </citation>
    <scope>NUCLEOTIDE SEQUENCE [LARGE SCALE GENOMIC DNA]</scope>
    <source>
        <strain evidence="3">DSM 23920</strain>
    </source>
</reference>
<evidence type="ECO:0000256" key="1">
    <source>
        <dbReference type="SAM" id="SignalP"/>
    </source>
</evidence>
<accession>A0A1H4BYF6</accession>
<proteinExistence type="predicted"/>
<dbReference type="AlphaFoldDB" id="A0A1H4BYF6"/>
<dbReference type="OrthoDB" id="5505971at2"/>
<feature type="signal peptide" evidence="1">
    <location>
        <begin position="1"/>
        <end position="20"/>
    </location>
</feature>
<dbReference type="EMBL" id="FNRL01000009">
    <property type="protein sequence ID" value="SEA52872.1"/>
    <property type="molecule type" value="Genomic_DNA"/>
</dbReference>
<feature type="chain" id="PRO_5011702412" description="DUF5723 domain-containing protein" evidence="1">
    <location>
        <begin position="21"/>
        <end position="380"/>
    </location>
</feature>
<gene>
    <name evidence="2" type="ORF">SAMN05660909_02309</name>
</gene>
<evidence type="ECO:0000313" key="3">
    <source>
        <dbReference type="Proteomes" id="UP000199656"/>
    </source>
</evidence>
<dbReference type="Proteomes" id="UP000199656">
    <property type="component" value="Unassembled WGS sequence"/>
</dbReference>
<sequence>MRVIYLLLLTLFATVSQAFAQDSASAHPVNIGLVYPLGVFGMQSANQVDRVSFFVIAGKSKSVTATAVAGVSNIISELGTGVQVAGFSNHIGTTWHSTSVAGFMNLVKSHADGVMLAGFLNKSVSFRGVQFAGFTNLVKKEVYGTQLAGFYNHASMNTGIQLAGFANTTGKAGVQVAGFLNKATDVKLQVGGFVNIAKKVKGVQVAGFINIADSSDCPIGLINIVKGGERQIAVSIDETGTLIGAFKSGGRRLYGILGVGYNVKESRSYKGETDHLYALQGGIGANLLDVGVARLKLEVTNTTLTAFKGSFYNKSALSILPSVRFGNRFEIFGGPTFNAISTKHGLGNDLRKHYIWSDHYSHERFNAIYIGVTGGLAMTI</sequence>
<name>A0A1H4BYF6_9BACT</name>
<keyword evidence="1" id="KW-0732">Signal</keyword>
<evidence type="ECO:0008006" key="4">
    <source>
        <dbReference type="Google" id="ProtNLM"/>
    </source>
</evidence>
<evidence type="ECO:0000313" key="2">
    <source>
        <dbReference type="EMBL" id="SEA52872.1"/>
    </source>
</evidence>
<protein>
    <recommendedName>
        <fullName evidence="4">DUF5723 domain-containing protein</fullName>
    </recommendedName>
</protein>
<organism evidence="2 3">
    <name type="scientific">Chitinophaga terrae</name>
    <name type="common">ex Kim and Jung 2007</name>
    <dbReference type="NCBI Taxonomy" id="408074"/>
    <lineage>
        <taxon>Bacteria</taxon>
        <taxon>Pseudomonadati</taxon>
        <taxon>Bacteroidota</taxon>
        <taxon>Chitinophagia</taxon>
        <taxon>Chitinophagales</taxon>
        <taxon>Chitinophagaceae</taxon>
        <taxon>Chitinophaga</taxon>
    </lineage>
</organism>